<evidence type="ECO:0000256" key="1">
    <source>
        <dbReference type="SAM" id="Phobius"/>
    </source>
</evidence>
<evidence type="ECO:0000313" key="3">
    <source>
        <dbReference type="Proteomes" id="UP000438429"/>
    </source>
</evidence>
<dbReference type="EMBL" id="VEVO01000001">
    <property type="protein sequence ID" value="KAF0046525.1"/>
    <property type="molecule type" value="Genomic_DNA"/>
</dbReference>
<accession>A0A6A4TMH7</accession>
<dbReference type="Proteomes" id="UP000438429">
    <property type="component" value="Unassembled WGS sequence"/>
</dbReference>
<protein>
    <submittedName>
        <fullName evidence="2">Uncharacterized protein</fullName>
    </submittedName>
</protein>
<proteinExistence type="predicted"/>
<keyword evidence="1" id="KW-1133">Transmembrane helix</keyword>
<organism evidence="2 3">
    <name type="scientific">Scophthalmus maximus</name>
    <name type="common">Turbot</name>
    <name type="synonym">Psetta maxima</name>
    <dbReference type="NCBI Taxonomy" id="52904"/>
    <lineage>
        <taxon>Eukaryota</taxon>
        <taxon>Metazoa</taxon>
        <taxon>Chordata</taxon>
        <taxon>Craniata</taxon>
        <taxon>Vertebrata</taxon>
        <taxon>Euteleostomi</taxon>
        <taxon>Actinopterygii</taxon>
        <taxon>Neopterygii</taxon>
        <taxon>Teleostei</taxon>
        <taxon>Neoteleostei</taxon>
        <taxon>Acanthomorphata</taxon>
        <taxon>Carangaria</taxon>
        <taxon>Pleuronectiformes</taxon>
        <taxon>Pleuronectoidei</taxon>
        <taxon>Scophthalmidae</taxon>
        <taxon>Scophthalmus</taxon>
    </lineage>
</organism>
<gene>
    <name evidence="2" type="ORF">F2P81_000158</name>
</gene>
<keyword evidence="1" id="KW-0812">Transmembrane</keyword>
<dbReference type="AlphaFoldDB" id="A0A6A4TMH7"/>
<name>A0A6A4TMH7_SCOMX</name>
<evidence type="ECO:0000313" key="2">
    <source>
        <dbReference type="EMBL" id="KAF0046525.1"/>
    </source>
</evidence>
<feature type="transmembrane region" description="Helical" evidence="1">
    <location>
        <begin position="144"/>
        <end position="163"/>
    </location>
</feature>
<sequence>MWDVSNIRRAQTQRTSRERNTVTCEVLKCPRARHERSRVNVKQVKDDNLLFFLTIDYYYDIDFQRTLHTFILPKKKKKKKKKKKPDGERNEKMRRSANMVFVLESGSVFMGNYTRVRLVRIDKDVFEGKRICDRIIYSVYIMRICFKLTCVATADMLMLFISIEMLMDDAFLFLQRPDLTPDCGFHL</sequence>
<keyword evidence="1" id="KW-0472">Membrane</keyword>
<reference evidence="2 3" key="1">
    <citation type="submission" date="2019-06" db="EMBL/GenBank/DDBJ databases">
        <title>Draft genomes of female and male turbot (Scophthalmus maximus).</title>
        <authorList>
            <person name="Xu H."/>
            <person name="Xu X.-W."/>
            <person name="Shao C."/>
            <person name="Chen S."/>
        </authorList>
    </citation>
    <scope>NUCLEOTIDE SEQUENCE [LARGE SCALE GENOMIC DNA]</scope>
    <source>
        <strain evidence="2">Ysfricsl-2016a</strain>
        <tissue evidence="2">Blood</tissue>
    </source>
</reference>
<comment type="caution">
    <text evidence="2">The sequence shown here is derived from an EMBL/GenBank/DDBJ whole genome shotgun (WGS) entry which is preliminary data.</text>
</comment>